<proteinExistence type="predicted"/>
<feature type="region of interest" description="Disordered" evidence="1">
    <location>
        <begin position="1"/>
        <end position="26"/>
    </location>
</feature>
<keyword evidence="3" id="KW-1185">Reference proteome</keyword>
<sequence>MPAPTSDARNSEGPQTRANRPRVATNMADVRLSQTPQARRIRLDGDIQRLAAARGIAYPSSSFWSFLAFNYDPGINLTTRDNINVGSLTRVCQFCNARKWAGDPAGLCCSSGKIRLSMSKFLHLYFIAENNLQAKTWIGILPPSGRVSRRDVILLLQAMLHEFNSYIRSFKYTLEYAPFPSFRIVIDADKRLQCSCVQRSGRYYTWGARLH</sequence>
<comment type="caution">
    <text evidence="2">The sequence shown here is derived from an EMBL/GenBank/DDBJ whole genome shotgun (WGS) entry which is preliminary data.</text>
</comment>
<dbReference type="EMBL" id="CAHIKZ030000045">
    <property type="protein sequence ID" value="CAE1145222.1"/>
    <property type="molecule type" value="Genomic_DNA"/>
</dbReference>
<accession>A0A812ALW7</accession>
<dbReference type="AlphaFoldDB" id="A0A812ALW7"/>
<gene>
    <name evidence="2" type="ORF">SPHA_1596</name>
</gene>
<reference evidence="2" key="1">
    <citation type="submission" date="2021-01" db="EMBL/GenBank/DDBJ databases">
        <authorList>
            <person name="Li R."/>
            <person name="Bekaert M."/>
        </authorList>
    </citation>
    <scope>NUCLEOTIDE SEQUENCE</scope>
    <source>
        <strain evidence="2">Farmed</strain>
    </source>
</reference>
<evidence type="ECO:0000313" key="2">
    <source>
        <dbReference type="EMBL" id="CAE1145222.1"/>
    </source>
</evidence>
<evidence type="ECO:0000313" key="3">
    <source>
        <dbReference type="Proteomes" id="UP000597762"/>
    </source>
</evidence>
<name>A0A812ALW7_ACAPH</name>
<evidence type="ECO:0000256" key="1">
    <source>
        <dbReference type="SAM" id="MobiDB-lite"/>
    </source>
</evidence>
<organism evidence="2 3">
    <name type="scientific">Acanthosepion pharaonis</name>
    <name type="common">Pharaoh cuttlefish</name>
    <name type="synonym">Sepia pharaonis</name>
    <dbReference type="NCBI Taxonomy" id="158019"/>
    <lineage>
        <taxon>Eukaryota</taxon>
        <taxon>Metazoa</taxon>
        <taxon>Spiralia</taxon>
        <taxon>Lophotrochozoa</taxon>
        <taxon>Mollusca</taxon>
        <taxon>Cephalopoda</taxon>
        <taxon>Coleoidea</taxon>
        <taxon>Decapodiformes</taxon>
        <taxon>Sepiida</taxon>
        <taxon>Sepiina</taxon>
        <taxon>Sepiidae</taxon>
        <taxon>Acanthosepion</taxon>
    </lineage>
</organism>
<dbReference type="OrthoDB" id="8040188at2759"/>
<dbReference type="Proteomes" id="UP000597762">
    <property type="component" value="Unassembled WGS sequence"/>
</dbReference>
<protein>
    <submittedName>
        <fullName evidence="2">Uncharacterized protein</fullName>
    </submittedName>
</protein>